<organism evidence="2 3">
    <name type="scientific">Carpinus fangiana</name>
    <dbReference type="NCBI Taxonomy" id="176857"/>
    <lineage>
        <taxon>Eukaryota</taxon>
        <taxon>Viridiplantae</taxon>
        <taxon>Streptophyta</taxon>
        <taxon>Embryophyta</taxon>
        <taxon>Tracheophyta</taxon>
        <taxon>Spermatophyta</taxon>
        <taxon>Magnoliopsida</taxon>
        <taxon>eudicotyledons</taxon>
        <taxon>Gunneridae</taxon>
        <taxon>Pentapetalae</taxon>
        <taxon>rosids</taxon>
        <taxon>fabids</taxon>
        <taxon>Fagales</taxon>
        <taxon>Betulaceae</taxon>
        <taxon>Carpinus</taxon>
    </lineage>
</organism>
<gene>
    <name evidence="2" type="ORF">FH972_026307</name>
</gene>
<dbReference type="InterPro" id="IPR036291">
    <property type="entry name" value="NAD(P)-bd_dom_sf"/>
</dbReference>
<dbReference type="InterPro" id="IPR052228">
    <property type="entry name" value="Sec_Metab_Biosynth_Oxidored"/>
</dbReference>
<keyword evidence="1" id="KW-0560">Oxidoreductase</keyword>
<dbReference type="OrthoDB" id="2898509at2759"/>
<protein>
    <submittedName>
        <fullName evidence="2">Uncharacterized protein</fullName>
    </submittedName>
</protein>
<sequence length="341" mass="36247">MPSLQEIQKSNSLISTSLPAGLVAVFVGSTSGIGEYSMVQFAKHARSPRIYFVGRSQESADRLQSHMKTLNPEGTYTFIKADTALLKNVDDVCRDIKSKEKAINLLFISTGTLLFGTKTAEGLHMAASLVRYSRSRFVVNLLPELRAATSLRRVVSVFAGTKEGSVDTNDLPGWKVNLLATRGHAASSVTFSLEGLAKRAPDVTFIHDFPGPVKSNLIRGGEGAIVGAMKYLAKALGPLGLAIPNEECGDRHVFLATSAKYPAGKPGEKDAVAVALGDGQVVAKGSDGKTGSGVYTVDQHGEPQGAKVEALLADMRKNGVADKVCEEIQTEFLRITGVEAI</sequence>
<dbReference type="Gene3D" id="3.40.50.720">
    <property type="entry name" value="NAD(P)-binding Rossmann-like Domain"/>
    <property type="match status" value="1"/>
</dbReference>
<accession>A0A5N6L443</accession>
<dbReference type="PANTHER" id="PTHR47534">
    <property type="entry name" value="YALI0E05731P"/>
    <property type="match status" value="1"/>
</dbReference>
<comment type="caution">
    <text evidence="2">The sequence shown here is derived from an EMBL/GenBank/DDBJ whole genome shotgun (WGS) entry which is preliminary data.</text>
</comment>
<dbReference type="PANTHER" id="PTHR47534:SF3">
    <property type="entry name" value="ALCOHOL DEHYDROGENASE-LIKE C-TERMINAL DOMAIN-CONTAINING PROTEIN"/>
    <property type="match status" value="1"/>
</dbReference>
<dbReference type="AlphaFoldDB" id="A0A5N6L443"/>
<dbReference type="EMBL" id="VIBQ01000084">
    <property type="protein sequence ID" value="KAB8670394.1"/>
    <property type="molecule type" value="Genomic_DNA"/>
</dbReference>
<evidence type="ECO:0000313" key="3">
    <source>
        <dbReference type="Proteomes" id="UP000327013"/>
    </source>
</evidence>
<reference evidence="2 3" key="1">
    <citation type="submission" date="2019-06" db="EMBL/GenBank/DDBJ databases">
        <title>A chromosomal-level reference genome of Carpinus fangiana (Coryloideae, Betulaceae).</title>
        <authorList>
            <person name="Yang X."/>
            <person name="Wang Z."/>
            <person name="Zhang L."/>
            <person name="Hao G."/>
            <person name="Liu J."/>
            <person name="Yang Y."/>
        </authorList>
    </citation>
    <scope>NUCLEOTIDE SEQUENCE [LARGE SCALE GENOMIC DNA]</scope>
    <source>
        <strain evidence="2">Cfa_2016G</strain>
        <tissue evidence="2">Leaf</tissue>
    </source>
</reference>
<proteinExistence type="predicted"/>
<keyword evidence="3" id="KW-1185">Reference proteome</keyword>
<evidence type="ECO:0000313" key="2">
    <source>
        <dbReference type="EMBL" id="KAB8670394.1"/>
    </source>
</evidence>
<name>A0A5N6L443_9ROSI</name>
<dbReference type="SUPFAM" id="SSF51735">
    <property type="entry name" value="NAD(P)-binding Rossmann-fold domains"/>
    <property type="match status" value="1"/>
</dbReference>
<evidence type="ECO:0000256" key="1">
    <source>
        <dbReference type="ARBA" id="ARBA00023002"/>
    </source>
</evidence>
<dbReference type="Proteomes" id="UP000327013">
    <property type="component" value="Unassembled WGS sequence"/>
</dbReference>
<dbReference type="GO" id="GO:0016491">
    <property type="term" value="F:oxidoreductase activity"/>
    <property type="evidence" value="ECO:0007669"/>
    <property type="project" value="UniProtKB-KW"/>
</dbReference>